<protein>
    <submittedName>
        <fullName evidence="2">Uncharacterized protein</fullName>
    </submittedName>
</protein>
<reference evidence="3" key="1">
    <citation type="submission" date="2018-01" db="EMBL/GenBank/DDBJ databases">
        <authorList>
            <person name="Alioto T."/>
            <person name="Alioto T."/>
        </authorList>
    </citation>
    <scope>NUCLEOTIDE SEQUENCE [LARGE SCALE GENOMIC DNA]</scope>
</reference>
<dbReference type="AlphaFoldDB" id="A0A3B0JZ27"/>
<proteinExistence type="predicted"/>
<gene>
    <name evidence="2" type="ORF">DGUA_6G004181</name>
</gene>
<dbReference type="Proteomes" id="UP000268350">
    <property type="component" value="Unassembled WGS sequence"/>
</dbReference>
<sequence length="132" mass="15290">MSNISLTIDPPEVDDREEEEAKWMQLYFQQFSSERLVKSSPTDVDAEAMAGRNRRALRPVPQGSRRRRSRRLSGLRLRGAGNRRLFPNIGRVFRARNPLGRFHRLHRVRDISSDDNLGADVLARAGYVYRAR</sequence>
<evidence type="ECO:0000313" key="3">
    <source>
        <dbReference type="Proteomes" id="UP000268350"/>
    </source>
</evidence>
<feature type="region of interest" description="Disordered" evidence="1">
    <location>
        <begin position="38"/>
        <end position="74"/>
    </location>
</feature>
<name>A0A3B0JZ27_DROGU</name>
<evidence type="ECO:0000313" key="2">
    <source>
        <dbReference type="EMBL" id="SPP85682.1"/>
    </source>
</evidence>
<accession>A0A3B0JZ27</accession>
<evidence type="ECO:0000256" key="1">
    <source>
        <dbReference type="SAM" id="MobiDB-lite"/>
    </source>
</evidence>
<feature type="compositionally biased region" description="Basic residues" evidence="1">
    <location>
        <begin position="64"/>
        <end position="73"/>
    </location>
</feature>
<organism evidence="2 3">
    <name type="scientific">Drosophila guanche</name>
    <name type="common">Fruit fly</name>
    <dbReference type="NCBI Taxonomy" id="7266"/>
    <lineage>
        <taxon>Eukaryota</taxon>
        <taxon>Metazoa</taxon>
        <taxon>Ecdysozoa</taxon>
        <taxon>Arthropoda</taxon>
        <taxon>Hexapoda</taxon>
        <taxon>Insecta</taxon>
        <taxon>Pterygota</taxon>
        <taxon>Neoptera</taxon>
        <taxon>Endopterygota</taxon>
        <taxon>Diptera</taxon>
        <taxon>Brachycera</taxon>
        <taxon>Muscomorpha</taxon>
        <taxon>Ephydroidea</taxon>
        <taxon>Drosophilidae</taxon>
        <taxon>Drosophila</taxon>
        <taxon>Sophophora</taxon>
    </lineage>
</organism>
<keyword evidence="3" id="KW-1185">Reference proteome</keyword>
<dbReference type="EMBL" id="OUUW01000010">
    <property type="protein sequence ID" value="SPP85682.1"/>
    <property type="molecule type" value="Genomic_DNA"/>
</dbReference>